<evidence type="ECO:0000259" key="3">
    <source>
        <dbReference type="Pfam" id="PF01370"/>
    </source>
</evidence>
<feature type="domain" description="NAD-dependent epimerase/dehydratase" evidence="3">
    <location>
        <begin position="15"/>
        <end position="254"/>
    </location>
</feature>
<sequence length="362" mass="39977">MPCLKKFDIDTTKPVLVTGGTGYVAGVLISQLVEKGVTVHATVRDPSKTDRLAYLQEIADNSPGSIKFFKADLTTQGSFEEAMKGCYAVFHTASPFSTDIKDPVKDLVEPAVIGTENVLRQCNKTPSVKRVVVTSSVVATYTDAAETKKEKPTDENIWNRTASISHVPYNYSKTVAEQTAWVIAGSQTQWRLCTINPSMIVGPGVKYHASSESYKIVKSFGSNDPNMALGIPNLGMACVDVRDVAAAHIAAAYLDEAGGRHILSGFNGSLPQMAQALKKYSKKYLIVTKKVPYFFSYLIWLVAPYTGQGIDREFVSKNWGYECYFDNRKSKEALGIEYRPMQDSVQEMYQQMIDLDVVSPKK</sequence>
<gene>
    <name evidence="4" type="ORF">SEMRO_1_G000230.1</name>
</gene>
<dbReference type="InterPro" id="IPR001509">
    <property type="entry name" value="Epimerase_deHydtase"/>
</dbReference>
<dbReference type="Proteomes" id="UP001153069">
    <property type="component" value="Unassembled WGS sequence"/>
</dbReference>
<reference evidence="4" key="1">
    <citation type="submission" date="2020-06" db="EMBL/GenBank/DDBJ databases">
        <authorList>
            <consortium name="Plant Systems Biology data submission"/>
        </authorList>
    </citation>
    <scope>NUCLEOTIDE SEQUENCE</scope>
    <source>
        <strain evidence="4">D6</strain>
    </source>
</reference>
<evidence type="ECO:0000256" key="1">
    <source>
        <dbReference type="ARBA" id="ARBA00023002"/>
    </source>
</evidence>
<proteinExistence type="inferred from homology"/>
<evidence type="ECO:0000256" key="2">
    <source>
        <dbReference type="ARBA" id="ARBA00023445"/>
    </source>
</evidence>
<dbReference type="PANTHER" id="PTHR10366:SF564">
    <property type="entry name" value="STEROL-4-ALPHA-CARBOXYLATE 3-DEHYDROGENASE, DECARBOXYLATING"/>
    <property type="match status" value="1"/>
</dbReference>
<dbReference type="Gene3D" id="3.40.50.720">
    <property type="entry name" value="NAD(P)-binding Rossmann-like Domain"/>
    <property type="match status" value="1"/>
</dbReference>
<dbReference type="PANTHER" id="PTHR10366">
    <property type="entry name" value="NAD DEPENDENT EPIMERASE/DEHYDRATASE"/>
    <property type="match status" value="1"/>
</dbReference>
<dbReference type="AlphaFoldDB" id="A0A9N8D4R6"/>
<dbReference type="SUPFAM" id="SSF51735">
    <property type="entry name" value="NAD(P)-binding Rossmann-fold domains"/>
    <property type="match status" value="1"/>
</dbReference>
<dbReference type="EMBL" id="CAICTM010000001">
    <property type="protein sequence ID" value="CAB9496044.1"/>
    <property type="molecule type" value="Genomic_DNA"/>
</dbReference>
<comment type="similarity">
    <text evidence="2">Belongs to the NAD(P)-dependent epimerase/dehydratase family. Dihydroflavonol-4-reductase subfamily.</text>
</comment>
<name>A0A9N8D4R6_9STRA</name>
<comment type="caution">
    <text evidence="4">The sequence shown here is derived from an EMBL/GenBank/DDBJ whole genome shotgun (WGS) entry which is preliminary data.</text>
</comment>
<dbReference type="InterPro" id="IPR036291">
    <property type="entry name" value="NAD(P)-bd_dom_sf"/>
</dbReference>
<dbReference type="InterPro" id="IPR050425">
    <property type="entry name" value="NAD(P)_dehydrat-like"/>
</dbReference>
<dbReference type="FunFam" id="3.40.50.720:FF:000085">
    <property type="entry name" value="Dihydroflavonol reductase"/>
    <property type="match status" value="1"/>
</dbReference>
<dbReference type="Pfam" id="PF01370">
    <property type="entry name" value="Epimerase"/>
    <property type="match status" value="1"/>
</dbReference>
<organism evidence="4 5">
    <name type="scientific">Seminavis robusta</name>
    <dbReference type="NCBI Taxonomy" id="568900"/>
    <lineage>
        <taxon>Eukaryota</taxon>
        <taxon>Sar</taxon>
        <taxon>Stramenopiles</taxon>
        <taxon>Ochrophyta</taxon>
        <taxon>Bacillariophyta</taxon>
        <taxon>Bacillariophyceae</taxon>
        <taxon>Bacillariophycidae</taxon>
        <taxon>Naviculales</taxon>
        <taxon>Naviculaceae</taxon>
        <taxon>Seminavis</taxon>
    </lineage>
</organism>
<evidence type="ECO:0000313" key="4">
    <source>
        <dbReference type="EMBL" id="CAB9496044.1"/>
    </source>
</evidence>
<keyword evidence="5" id="KW-1185">Reference proteome</keyword>
<protein>
    <submittedName>
        <fullName evidence="4">Anthocyanidin reductase ((2S)-flavan-3-ol-forming)</fullName>
    </submittedName>
</protein>
<dbReference type="GO" id="GO:0016616">
    <property type="term" value="F:oxidoreductase activity, acting on the CH-OH group of donors, NAD or NADP as acceptor"/>
    <property type="evidence" value="ECO:0007669"/>
    <property type="project" value="TreeGrafter"/>
</dbReference>
<keyword evidence="1" id="KW-0560">Oxidoreductase</keyword>
<evidence type="ECO:0000313" key="5">
    <source>
        <dbReference type="Proteomes" id="UP001153069"/>
    </source>
</evidence>
<accession>A0A9N8D4R6</accession>
<dbReference type="OrthoDB" id="40054at2759"/>